<evidence type="ECO:0000313" key="7">
    <source>
        <dbReference type="Proteomes" id="UP001154420"/>
    </source>
</evidence>
<dbReference type="GO" id="GO:0005524">
    <property type="term" value="F:ATP binding"/>
    <property type="evidence" value="ECO:0007669"/>
    <property type="project" value="UniProtKB-KW"/>
</dbReference>
<dbReference type="InterPro" id="IPR001404">
    <property type="entry name" value="Hsp90_fam"/>
</dbReference>
<dbReference type="SUPFAM" id="SSF110942">
    <property type="entry name" value="HSP90 C-terminal domain"/>
    <property type="match status" value="1"/>
</dbReference>
<dbReference type="Gene3D" id="1.20.120.790">
    <property type="entry name" value="Heat shock protein 90, C-terminal domain"/>
    <property type="match status" value="1"/>
</dbReference>
<sequence>MAEKHGNLSINSENIFPIIKKWLYSDHDIFFRELVSNGCDAITKLKKLDMMGEYSLPDDYKGKIQIMVNPEAKTLKFIDNGVGMTADEVEEYINQIAFSGATDFIAKYKDKTNEDQIIGHFGLGFYSAFMVADEVHIDSLSWQEGARPVHWECDGGTEFDMREGERTEVGTTVTLFVNEDVLEFCNEYKAREVLKKYCSFMPTEIYLSKENTTDTQTIDADEKLDTDTVVEEIKPEKEEDKLRYKIIKRPELLNETTPLWMKHPNECTKEEYLEFYRKVFMDYKEPLFWIHLNMDYPFNLKGILYFPKINMEYESIEGVIKLYNNQVFIADNIKEVIPEFLMLLKGVIDCPDLPLNVSRSALQNDGFVKKISDYITKKVADKLSGMCKTEKEEYEKYWDDISPFIKYGCLRDDKFCEKMTDYILFKNLDGIYLTLPECLEVGKTDPDETEDGPAKDAQEGGAPQGQEKDDSQNEEDRKEEDGRTQEDNDGQESKAEEVTDAEVVDADGNVITEDAGADDDEEDGEEEEKKEKVIYYVTDEKQQGQYISMFKAAKMDAVILTHNIDQPFISQLEAKNEGIKFQRIDADLTDIFRAKTNKKTAKELEAAAEAIGKVMKKALKKDKITIKVEKLKNKKISSMITLSEESRRMQDMMKMYSMPGMDMGGLGKEGETLILNANHPLVQYVMDNTEGNNVNMICEQLYDLALLQHAPLEPEAMSKFVARTNDIMMLLTK</sequence>
<feature type="region of interest" description="Disordered" evidence="5">
    <location>
        <begin position="443"/>
        <end position="530"/>
    </location>
</feature>
<dbReference type="GO" id="GO:0140662">
    <property type="term" value="F:ATP-dependent protein folding chaperone"/>
    <property type="evidence" value="ECO:0007669"/>
    <property type="project" value="InterPro"/>
</dbReference>
<evidence type="ECO:0000313" key="6">
    <source>
        <dbReference type="EMBL" id="NBJ93257.1"/>
    </source>
</evidence>
<dbReference type="SUPFAM" id="SSF55874">
    <property type="entry name" value="ATPase domain of HSP90 chaperone/DNA topoisomerase II/histidine kinase"/>
    <property type="match status" value="1"/>
</dbReference>
<feature type="compositionally biased region" description="Basic and acidic residues" evidence="5">
    <location>
        <begin position="443"/>
        <end position="458"/>
    </location>
</feature>
<dbReference type="PRINTS" id="PR00775">
    <property type="entry name" value="HEATSHOCK90"/>
</dbReference>
<evidence type="ECO:0000256" key="5">
    <source>
        <dbReference type="SAM" id="MobiDB-lite"/>
    </source>
</evidence>
<dbReference type="NCBIfam" id="NF003555">
    <property type="entry name" value="PRK05218.1"/>
    <property type="match status" value="1"/>
</dbReference>
<dbReference type="InterPro" id="IPR020568">
    <property type="entry name" value="Ribosomal_Su5_D2-typ_SF"/>
</dbReference>
<dbReference type="SUPFAM" id="SSF54211">
    <property type="entry name" value="Ribosomal protein S5 domain 2-like"/>
    <property type="match status" value="1"/>
</dbReference>
<dbReference type="InterPro" id="IPR036890">
    <property type="entry name" value="HATPase_C_sf"/>
</dbReference>
<protein>
    <submittedName>
        <fullName evidence="6">Molecular chaperone HtpG</fullName>
    </submittedName>
</protein>
<comment type="similarity">
    <text evidence="1">Belongs to the heat shock protein 90 family.</text>
</comment>
<evidence type="ECO:0000256" key="2">
    <source>
        <dbReference type="ARBA" id="ARBA00022741"/>
    </source>
</evidence>
<keyword evidence="3" id="KW-0067">ATP-binding</keyword>
<dbReference type="Pfam" id="PF00183">
    <property type="entry name" value="HSP90"/>
    <property type="match status" value="2"/>
</dbReference>
<dbReference type="EMBL" id="QZDT01000017">
    <property type="protein sequence ID" value="NBJ93257.1"/>
    <property type="molecule type" value="Genomic_DNA"/>
</dbReference>
<keyword evidence="4" id="KW-0143">Chaperone</keyword>
<dbReference type="PIRSF" id="PIRSF002583">
    <property type="entry name" value="Hsp90"/>
    <property type="match status" value="1"/>
</dbReference>
<dbReference type="Proteomes" id="UP001154420">
    <property type="component" value="Unassembled WGS sequence"/>
</dbReference>
<dbReference type="Gene3D" id="3.40.50.11260">
    <property type="match status" value="1"/>
</dbReference>
<evidence type="ECO:0000256" key="3">
    <source>
        <dbReference type="ARBA" id="ARBA00022840"/>
    </source>
</evidence>
<comment type="caution">
    <text evidence="6">The sequence shown here is derived from an EMBL/GenBank/DDBJ whole genome shotgun (WGS) entry which is preliminary data.</text>
</comment>
<evidence type="ECO:0000256" key="1">
    <source>
        <dbReference type="ARBA" id="ARBA00008239"/>
    </source>
</evidence>
<dbReference type="AlphaFoldDB" id="A0A9X5BGK4"/>
<reference evidence="6" key="1">
    <citation type="submission" date="2018-09" db="EMBL/GenBank/DDBJ databases">
        <title>Murine metabolic-syndrome-specific gut microbial biobank.</title>
        <authorList>
            <person name="Liu C."/>
        </authorList>
    </citation>
    <scope>NUCLEOTIDE SEQUENCE</scope>
    <source>
        <strain evidence="6">D42-62</strain>
    </source>
</reference>
<organism evidence="6 7">
    <name type="scientific">Parablautia muri</name>
    <dbReference type="NCBI Taxonomy" id="2320879"/>
    <lineage>
        <taxon>Bacteria</taxon>
        <taxon>Bacillati</taxon>
        <taxon>Bacillota</taxon>
        <taxon>Clostridia</taxon>
        <taxon>Lachnospirales</taxon>
        <taxon>Lachnospiraceae</taxon>
        <taxon>Parablautia</taxon>
    </lineage>
</organism>
<keyword evidence="2" id="KW-0547">Nucleotide-binding</keyword>
<dbReference type="Gene3D" id="3.30.230.80">
    <property type="match status" value="1"/>
</dbReference>
<feature type="compositionally biased region" description="Basic and acidic residues" evidence="5">
    <location>
        <begin position="466"/>
        <end position="497"/>
    </location>
</feature>
<accession>A0A9X5BGK4</accession>
<dbReference type="Gene3D" id="3.30.565.10">
    <property type="entry name" value="Histidine kinase-like ATPase, C-terminal domain"/>
    <property type="match status" value="1"/>
</dbReference>
<dbReference type="GO" id="GO:0016887">
    <property type="term" value="F:ATP hydrolysis activity"/>
    <property type="evidence" value="ECO:0007669"/>
    <property type="project" value="InterPro"/>
</dbReference>
<dbReference type="InterPro" id="IPR020575">
    <property type="entry name" value="Hsp90_N"/>
</dbReference>
<dbReference type="CDD" id="cd16927">
    <property type="entry name" value="HATPase_Hsp90-like"/>
    <property type="match status" value="1"/>
</dbReference>
<keyword evidence="7" id="KW-1185">Reference proteome</keyword>
<dbReference type="InterPro" id="IPR037196">
    <property type="entry name" value="HSP90_C"/>
</dbReference>
<proteinExistence type="inferred from homology"/>
<name>A0A9X5BGK4_9FIRM</name>
<dbReference type="PANTHER" id="PTHR11528">
    <property type="entry name" value="HEAT SHOCK PROTEIN 90 FAMILY MEMBER"/>
    <property type="match status" value="1"/>
</dbReference>
<dbReference type="GO" id="GO:0051082">
    <property type="term" value="F:unfolded protein binding"/>
    <property type="evidence" value="ECO:0007669"/>
    <property type="project" value="InterPro"/>
</dbReference>
<dbReference type="Pfam" id="PF13589">
    <property type="entry name" value="HATPase_c_3"/>
    <property type="match status" value="1"/>
</dbReference>
<feature type="compositionally biased region" description="Acidic residues" evidence="5">
    <location>
        <begin position="515"/>
        <end position="526"/>
    </location>
</feature>
<evidence type="ECO:0000256" key="4">
    <source>
        <dbReference type="ARBA" id="ARBA00023186"/>
    </source>
</evidence>
<dbReference type="RefSeq" id="WP_330584977.1">
    <property type="nucleotide sequence ID" value="NZ_QZDT01000017.1"/>
</dbReference>
<gene>
    <name evidence="6" type="primary">htpG</name>
    <name evidence="6" type="ORF">D5281_11795</name>
</gene>